<dbReference type="Pfam" id="PF03960">
    <property type="entry name" value="ArsC"/>
    <property type="match status" value="1"/>
</dbReference>
<dbReference type="InterPro" id="IPR036249">
    <property type="entry name" value="Thioredoxin-like_sf"/>
</dbReference>
<protein>
    <submittedName>
        <fullName evidence="2">Arsenate reductase</fullName>
    </submittedName>
</protein>
<sequence length="121" mass="13328">MTLTLLHNPRCSTSRAALEAVESTGVEVDVVRYLDTPLHEQAVLDLFEILEDAPGDLVRRDGTFKELGLTDDDVATKEQIAALLAEHPKLMQRPVLIAEKAAIIGRPKDRVPAFIEVSRDA</sequence>
<gene>
    <name evidence="2" type="ORF">GCM10025883_35560</name>
</gene>
<organism evidence="2 3">
    <name type="scientific">Mobilicoccus caccae</name>
    <dbReference type="NCBI Taxonomy" id="1859295"/>
    <lineage>
        <taxon>Bacteria</taxon>
        <taxon>Bacillati</taxon>
        <taxon>Actinomycetota</taxon>
        <taxon>Actinomycetes</taxon>
        <taxon>Micrococcales</taxon>
        <taxon>Dermatophilaceae</taxon>
        <taxon>Mobilicoccus</taxon>
    </lineage>
</organism>
<name>A0ABQ6IVN2_9MICO</name>
<accession>A0ABQ6IVN2</accession>
<keyword evidence="3" id="KW-1185">Reference proteome</keyword>
<dbReference type="PANTHER" id="PTHR30041">
    <property type="entry name" value="ARSENATE REDUCTASE"/>
    <property type="match status" value="1"/>
</dbReference>
<evidence type="ECO:0000256" key="1">
    <source>
        <dbReference type="PROSITE-ProRule" id="PRU01282"/>
    </source>
</evidence>
<dbReference type="InterPro" id="IPR006660">
    <property type="entry name" value="Arsenate_reductase-like"/>
</dbReference>
<dbReference type="Proteomes" id="UP001157126">
    <property type="component" value="Unassembled WGS sequence"/>
</dbReference>
<dbReference type="PANTHER" id="PTHR30041:SF4">
    <property type="entry name" value="ARSENATE REDUCTASE"/>
    <property type="match status" value="1"/>
</dbReference>
<evidence type="ECO:0000313" key="3">
    <source>
        <dbReference type="Proteomes" id="UP001157126"/>
    </source>
</evidence>
<comment type="caution">
    <text evidence="2">The sequence shown here is derived from an EMBL/GenBank/DDBJ whole genome shotgun (WGS) entry which is preliminary data.</text>
</comment>
<evidence type="ECO:0000313" key="2">
    <source>
        <dbReference type="EMBL" id="GMA41511.1"/>
    </source>
</evidence>
<dbReference type="RefSeq" id="WP_284305056.1">
    <property type="nucleotide sequence ID" value="NZ_BSUO01000001.1"/>
</dbReference>
<dbReference type="PROSITE" id="PS51353">
    <property type="entry name" value="ARSC"/>
    <property type="match status" value="1"/>
</dbReference>
<dbReference type="EMBL" id="BSUO01000001">
    <property type="protein sequence ID" value="GMA41511.1"/>
    <property type="molecule type" value="Genomic_DNA"/>
</dbReference>
<dbReference type="Gene3D" id="3.40.30.10">
    <property type="entry name" value="Glutaredoxin"/>
    <property type="match status" value="1"/>
</dbReference>
<proteinExistence type="inferred from homology"/>
<reference evidence="3" key="1">
    <citation type="journal article" date="2019" name="Int. J. Syst. Evol. Microbiol.">
        <title>The Global Catalogue of Microorganisms (GCM) 10K type strain sequencing project: providing services to taxonomists for standard genome sequencing and annotation.</title>
        <authorList>
            <consortium name="The Broad Institute Genomics Platform"/>
            <consortium name="The Broad Institute Genome Sequencing Center for Infectious Disease"/>
            <person name="Wu L."/>
            <person name="Ma J."/>
        </authorList>
    </citation>
    <scope>NUCLEOTIDE SEQUENCE [LARGE SCALE GENOMIC DNA]</scope>
    <source>
        <strain evidence="3">NBRC 113072</strain>
    </source>
</reference>
<comment type="similarity">
    <text evidence="1">Belongs to the ArsC family.</text>
</comment>
<dbReference type="SUPFAM" id="SSF52833">
    <property type="entry name" value="Thioredoxin-like"/>
    <property type="match status" value="1"/>
</dbReference>